<organism evidence="1 2">
    <name type="scientific">Rosa chinensis</name>
    <name type="common">China rose</name>
    <dbReference type="NCBI Taxonomy" id="74649"/>
    <lineage>
        <taxon>Eukaryota</taxon>
        <taxon>Viridiplantae</taxon>
        <taxon>Streptophyta</taxon>
        <taxon>Embryophyta</taxon>
        <taxon>Tracheophyta</taxon>
        <taxon>Spermatophyta</taxon>
        <taxon>Magnoliopsida</taxon>
        <taxon>eudicotyledons</taxon>
        <taxon>Gunneridae</taxon>
        <taxon>Pentapetalae</taxon>
        <taxon>rosids</taxon>
        <taxon>fabids</taxon>
        <taxon>Rosales</taxon>
        <taxon>Rosaceae</taxon>
        <taxon>Rosoideae</taxon>
        <taxon>Rosoideae incertae sedis</taxon>
        <taxon>Rosa</taxon>
    </lineage>
</organism>
<reference evidence="1 2" key="1">
    <citation type="journal article" date="2018" name="Nat. Genet.">
        <title>The Rosa genome provides new insights in the design of modern roses.</title>
        <authorList>
            <person name="Bendahmane M."/>
        </authorList>
    </citation>
    <scope>NUCLEOTIDE SEQUENCE [LARGE SCALE GENOMIC DNA]</scope>
    <source>
        <strain evidence="2">cv. Old Blush</strain>
    </source>
</reference>
<keyword evidence="1" id="KW-0496">Mitochondrion</keyword>
<evidence type="ECO:0000313" key="2">
    <source>
        <dbReference type="Proteomes" id="UP000238479"/>
    </source>
</evidence>
<sequence length="107" mass="11738">MAEWYEQIKVNGELPNPMTSLFTSLHMFLNGCAPPWAGLPLSYAAFISLAELGGSCNKPLSTLPFSYVFMRASRLSRSGHSVRSSYLLALIRLPLTDLIGISCLQPC</sequence>
<name>A0A2P6P147_ROSCH</name>
<protein>
    <submittedName>
        <fullName evidence="1">Uncharacterized protein</fullName>
    </submittedName>
</protein>
<gene>
    <name evidence="1" type="ORF">RchiOBHm_MTg0499031</name>
</gene>
<dbReference type="AlphaFoldDB" id="A0A2P6P147"/>
<geneLocation type="mitochondrion" evidence="1"/>
<comment type="caution">
    <text evidence="1">The sequence shown here is derived from an EMBL/GenBank/DDBJ whole genome shotgun (WGS) entry which is preliminary data.</text>
</comment>
<proteinExistence type="predicted"/>
<dbReference type="Gramene" id="PRQ15654">
    <property type="protein sequence ID" value="PRQ15654"/>
    <property type="gene ID" value="RchiOBHm_MTg0499031"/>
</dbReference>
<dbReference type="EMBL" id="PDCK01000047">
    <property type="protein sequence ID" value="PRQ15654.1"/>
    <property type="molecule type" value="Genomic_DNA"/>
</dbReference>
<accession>A0A2P6P147</accession>
<evidence type="ECO:0000313" key="1">
    <source>
        <dbReference type="EMBL" id="PRQ15654.1"/>
    </source>
</evidence>
<dbReference type="Proteomes" id="UP000238479">
    <property type="component" value="Mitochondrion MT"/>
</dbReference>
<keyword evidence="2" id="KW-1185">Reference proteome</keyword>